<dbReference type="Proteomes" id="UP000039865">
    <property type="component" value="Unassembled WGS sequence"/>
</dbReference>
<keyword evidence="3" id="KW-1185">Reference proteome</keyword>
<gene>
    <name evidence="2" type="primary">Contig18358.g19502</name>
    <name evidence="2" type="ORF">STYLEM_4171</name>
</gene>
<evidence type="ECO:0000313" key="2">
    <source>
        <dbReference type="EMBL" id="CDW75184.1"/>
    </source>
</evidence>
<reference evidence="2 3" key="1">
    <citation type="submission" date="2014-06" db="EMBL/GenBank/DDBJ databases">
        <authorList>
            <person name="Swart Estienne"/>
        </authorList>
    </citation>
    <scope>NUCLEOTIDE SEQUENCE [LARGE SCALE GENOMIC DNA]</scope>
    <source>
        <strain evidence="2 3">130c</strain>
    </source>
</reference>
<dbReference type="Gene3D" id="2.60.120.920">
    <property type="match status" value="1"/>
</dbReference>
<dbReference type="InterPro" id="IPR003877">
    <property type="entry name" value="SPRY_dom"/>
</dbReference>
<dbReference type="EMBL" id="CCKQ01004051">
    <property type="protein sequence ID" value="CDW75184.1"/>
    <property type="molecule type" value="Genomic_DNA"/>
</dbReference>
<dbReference type="PANTHER" id="PTHR12245:SF5">
    <property type="entry name" value="SPRY DOMAIN-CONTAINING SOCS BOX PROTEIN 3"/>
    <property type="match status" value="1"/>
</dbReference>
<dbReference type="InterPro" id="IPR050672">
    <property type="entry name" value="FBXO45-Fsn/SPSB_families"/>
</dbReference>
<dbReference type="InterPro" id="IPR043136">
    <property type="entry name" value="B30.2/SPRY_sf"/>
</dbReference>
<dbReference type="OMA" id="FFAANYH"/>
<feature type="domain" description="B30.2/SPRY" evidence="1">
    <location>
        <begin position="10"/>
        <end position="196"/>
    </location>
</feature>
<organism evidence="2 3">
    <name type="scientific">Stylonychia lemnae</name>
    <name type="common">Ciliate</name>
    <dbReference type="NCBI Taxonomy" id="5949"/>
    <lineage>
        <taxon>Eukaryota</taxon>
        <taxon>Sar</taxon>
        <taxon>Alveolata</taxon>
        <taxon>Ciliophora</taxon>
        <taxon>Intramacronucleata</taxon>
        <taxon>Spirotrichea</taxon>
        <taxon>Stichotrichia</taxon>
        <taxon>Sporadotrichida</taxon>
        <taxon>Oxytrichidae</taxon>
        <taxon>Stylonychinae</taxon>
        <taxon>Stylonychia</taxon>
    </lineage>
</organism>
<dbReference type="Pfam" id="PF00622">
    <property type="entry name" value="SPRY"/>
    <property type="match status" value="1"/>
</dbReference>
<dbReference type="SMART" id="SM00449">
    <property type="entry name" value="SPRY"/>
    <property type="match status" value="1"/>
</dbReference>
<dbReference type="SUPFAM" id="SSF49899">
    <property type="entry name" value="Concanavalin A-like lectins/glucanases"/>
    <property type="match status" value="1"/>
</dbReference>
<accession>A0A078A340</accession>
<dbReference type="PANTHER" id="PTHR12245">
    <property type="entry name" value="SPRY DOMAIN CONTAINING SOCS BOX PROTEIN"/>
    <property type="match status" value="1"/>
</dbReference>
<sequence>MDEDQIFETIPDGFDWGITFFAANYHSVAMFAWDQDKSSKKLIIDDDQLTVKVKDGSGFKTSFGDQVSLVELSKFIQPFNEGGRYYFQVQLNQGNLVKIGVSRKDILSDSAFSDTSTGWAIYNGELRHNSNSSGPKYGSSIQAGDVIGGTLSFSKNGRNWGVAFKDEELKKGTLFPAVAPIYSGDSYSIRRPTPED</sequence>
<dbReference type="InParanoid" id="A0A078A340"/>
<dbReference type="PROSITE" id="PS50188">
    <property type="entry name" value="B302_SPRY"/>
    <property type="match status" value="1"/>
</dbReference>
<protein>
    <submittedName>
        <fullName evidence="2">Spry domain containing protein</fullName>
    </submittedName>
</protein>
<dbReference type="CDD" id="cd11709">
    <property type="entry name" value="SPRY"/>
    <property type="match status" value="1"/>
</dbReference>
<evidence type="ECO:0000313" key="3">
    <source>
        <dbReference type="Proteomes" id="UP000039865"/>
    </source>
</evidence>
<evidence type="ECO:0000259" key="1">
    <source>
        <dbReference type="PROSITE" id="PS50188"/>
    </source>
</evidence>
<proteinExistence type="predicted"/>
<name>A0A078A340_STYLE</name>
<dbReference type="AlphaFoldDB" id="A0A078A340"/>
<dbReference type="InterPro" id="IPR001870">
    <property type="entry name" value="B30.2/SPRY"/>
</dbReference>
<dbReference type="InterPro" id="IPR013320">
    <property type="entry name" value="ConA-like_dom_sf"/>
</dbReference>
<dbReference type="OrthoDB" id="287871at2759"/>